<sequence>MNWYPYMHNSPLIVGMEVAAFGSSIILGSSPTGILHALAFASLLLDIHAVVFCVGAASLNRNLVSADEDVGWSMLVGARLTITCGEDGTA</sequence>
<keyword evidence="1" id="KW-0812">Transmembrane</keyword>
<dbReference type="AlphaFoldDB" id="A0AAN7Z0T2"/>
<keyword evidence="1" id="KW-1133">Transmembrane helix</keyword>
<keyword evidence="1" id="KW-0472">Membrane</keyword>
<gene>
    <name evidence="2" type="ORF">RRF57_008539</name>
</gene>
<evidence type="ECO:0000256" key="1">
    <source>
        <dbReference type="SAM" id="Phobius"/>
    </source>
</evidence>
<evidence type="ECO:0000313" key="3">
    <source>
        <dbReference type="Proteomes" id="UP001305414"/>
    </source>
</evidence>
<reference evidence="2 3" key="1">
    <citation type="submission" date="2023-10" db="EMBL/GenBank/DDBJ databases">
        <title>Draft genome sequence of Xylaria bambusicola isolate GMP-LS, the root and basal stem rot pathogen of sugarcane in Indonesia.</title>
        <authorList>
            <person name="Selvaraj P."/>
            <person name="Muralishankar V."/>
            <person name="Muruganantham S."/>
            <person name="Sp S."/>
            <person name="Haryani S."/>
            <person name="Lau K.J.X."/>
            <person name="Naqvi N.I."/>
        </authorList>
    </citation>
    <scope>NUCLEOTIDE SEQUENCE [LARGE SCALE GENOMIC DNA]</scope>
    <source>
        <strain evidence="2">GMP-LS</strain>
    </source>
</reference>
<keyword evidence="3" id="KW-1185">Reference proteome</keyword>
<organism evidence="2 3">
    <name type="scientific">Xylaria bambusicola</name>
    <dbReference type="NCBI Taxonomy" id="326684"/>
    <lineage>
        <taxon>Eukaryota</taxon>
        <taxon>Fungi</taxon>
        <taxon>Dikarya</taxon>
        <taxon>Ascomycota</taxon>
        <taxon>Pezizomycotina</taxon>
        <taxon>Sordariomycetes</taxon>
        <taxon>Xylariomycetidae</taxon>
        <taxon>Xylariales</taxon>
        <taxon>Xylariaceae</taxon>
        <taxon>Xylaria</taxon>
    </lineage>
</organism>
<name>A0AAN7Z0T2_9PEZI</name>
<dbReference type="EMBL" id="JAWHQM010000027">
    <property type="protein sequence ID" value="KAK5632825.1"/>
    <property type="molecule type" value="Genomic_DNA"/>
</dbReference>
<feature type="transmembrane region" description="Helical" evidence="1">
    <location>
        <begin position="34"/>
        <end position="57"/>
    </location>
</feature>
<evidence type="ECO:0000313" key="2">
    <source>
        <dbReference type="EMBL" id="KAK5632825.1"/>
    </source>
</evidence>
<accession>A0AAN7Z0T2</accession>
<protein>
    <submittedName>
        <fullName evidence="2">Uncharacterized protein</fullName>
    </submittedName>
</protein>
<comment type="caution">
    <text evidence="2">The sequence shown here is derived from an EMBL/GenBank/DDBJ whole genome shotgun (WGS) entry which is preliminary data.</text>
</comment>
<dbReference type="Proteomes" id="UP001305414">
    <property type="component" value="Unassembled WGS sequence"/>
</dbReference>
<proteinExistence type="predicted"/>